<dbReference type="InterPro" id="IPR016454">
    <property type="entry name" value="Cysteine_dSase"/>
</dbReference>
<evidence type="ECO:0000259" key="6">
    <source>
        <dbReference type="Pfam" id="PF00266"/>
    </source>
</evidence>
<evidence type="ECO:0000313" key="7">
    <source>
        <dbReference type="EMBL" id="ASN03803.1"/>
    </source>
</evidence>
<accession>A0A221M827</accession>
<name>A0A221M827_9BACI</name>
<dbReference type="InterPro" id="IPR015422">
    <property type="entry name" value="PyrdxlP-dep_Trfase_small"/>
</dbReference>
<dbReference type="KEGG" id="vne:CFK40_01695"/>
<dbReference type="Proteomes" id="UP000204391">
    <property type="component" value="Chromosome"/>
</dbReference>
<dbReference type="EC" id="2.8.1.7" evidence="3"/>
<reference evidence="7 8" key="1">
    <citation type="journal article" date="2003" name="Int. J. Syst. Evol. Microbiol.">
        <title>Virgibacillus carmonensis sp. nov., Virgibacillus necropolis sp. nov. and Virgibacillus picturae sp. nov., three novel species isolated from deteriorated mural paintings, transfer of the species of the genus salibacillus to Virgibacillus, as Virgibacillus marismortui comb. nov. and Virgibacillus salexigens comb. nov., and emended description of the genus Virgibacillus.</title>
        <authorList>
            <person name="Heyrman J."/>
            <person name="Logan N.A."/>
            <person name="Busse H.J."/>
            <person name="Balcaen A."/>
            <person name="Lebbe L."/>
            <person name="Rodriguez-Diaz M."/>
            <person name="Swings J."/>
            <person name="De Vos P."/>
        </authorList>
    </citation>
    <scope>NUCLEOTIDE SEQUENCE [LARGE SCALE GENOMIC DNA]</scope>
    <source>
        <strain evidence="7 8">LMG 19488</strain>
    </source>
</reference>
<proteinExistence type="inferred from homology"/>
<dbReference type="InterPro" id="IPR000192">
    <property type="entry name" value="Aminotrans_V_dom"/>
</dbReference>
<gene>
    <name evidence="7" type="ORF">CFK40_01695</name>
</gene>
<organism evidence="7 8">
    <name type="scientific">Virgibacillus necropolis</name>
    <dbReference type="NCBI Taxonomy" id="163877"/>
    <lineage>
        <taxon>Bacteria</taxon>
        <taxon>Bacillati</taxon>
        <taxon>Bacillota</taxon>
        <taxon>Bacilli</taxon>
        <taxon>Bacillales</taxon>
        <taxon>Bacillaceae</taxon>
        <taxon>Virgibacillus</taxon>
    </lineage>
</organism>
<comment type="similarity">
    <text evidence="2">Belongs to the class-V pyridoxal-phosphate-dependent aminotransferase family. Csd subfamily.</text>
</comment>
<evidence type="ECO:0000313" key="8">
    <source>
        <dbReference type="Proteomes" id="UP000204391"/>
    </source>
</evidence>
<dbReference type="InterPro" id="IPR010969">
    <property type="entry name" value="Cys_dSase-rel_unknwn_funct"/>
</dbReference>
<dbReference type="PANTHER" id="PTHR43586:SF4">
    <property type="entry name" value="ISOPENICILLIN N EPIMERASE"/>
    <property type="match status" value="1"/>
</dbReference>
<dbReference type="AlphaFoldDB" id="A0A221M827"/>
<dbReference type="GO" id="GO:0031071">
    <property type="term" value="F:cysteine desulfurase activity"/>
    <property type="evidence" value="ECO:0007669"/>
    <property type="project" value="UniProtKB-EC"/>
</dbReference>
<dbReference type="InterPro" id="IPR015421">
    <property type="entry name" value="PyrdxlP-dep_Trfase_major"/>
</dbReference>
<comment type="catalytic activity">
    <reaction evidence="5">
        <text>(sulfur carrier)-H + L-cysteine = (sulfur carrier)-SH + L-alanine</text>
        <dbReference type="Rhea" id="RHEA:43892"/>
        <dbReference type="Rhea" id="RHEA-COMP:14737"/>
        <dbReference type="Rhea" id="RHEA-COMP:14739"/>
        <dbReference type="ChEBI" id="CHEBI:29917"/>
        <dbReference type="ChEBI" id="CHEBI:35235"/>
        <dbReference type="ChEBI" id="CHEBI:57972"/>
        <dbReference type="ChEBI" id="CHEBI:64428"/>
        <dbReference type="EC" id="2.8.1.7"/>
    </reaction>
</comment>
<sequence>MIYFDQAASSFPKPPSVAEAMAHTVNSIGANPGRGGHVLARQASEIITNTRIKIAELFGCSDPKKVIFHQNATIGLNQAIKGLRWHKNDHVIASAYEHNSIRRPLEYIKERYGVKVTYVDCPDEETDESFVSAVEHAIDSNTRLIAMTHASNVTGRIIPIDKIIALAKRNRIYTLIDASQTAGHIPIDMKTQKIDMLVFPGHKGILGPQGTGVLLVEGEVHLYPIHHGGTGAFSSLPNQPKQWPEFLESGTLNTPGIAGLYAALIDYESRKKEIVPRETILANMLQKSLEAIEGVICYGPEYDILRMPMVAFNVENVPSQEVGVILDSHYNIAVRAGLHCSPLTHEMLHTTAQGMVRASLSIYNTEDEIREFILAIKEIVASYKEL</sequence>
<evidence type="ECO:0000256" key="2">
    <source>
        <dbReference type="ARBA" id="ARBA00010447"/>
    </source>
</evidence>
<dbReference type="Gene3D" id="3.40.640.10">
    <property type="entry name" value="Type I PLP-dependent aspartate aminotransferase-like (Major domain)"/>
    <property type="match status" value="1"/>
</dbReference>
<evidence type="ECO:0000256" key="5">
    <source>
        <dbReference type="ARBA" id="ARBA00050776"/>
    </source>
</evidence>
<protein>
    <recommendedName>
        <fullName evidence="3">cysteine desulfurase</fullName>
        <ecNumber evidence="3">2.8.1.7</ecNumber>
    </recommendedName>
</protein>
<dbReference type="InterPro" id="IPR015424">
    <property type="entry name" value="PyrdxlP-dep_Trfase"/>
</dbReference>
<evidence type="ECO:0000256" key="1">
    <source>
        <dbReference type="ARBA" id="ARBA00001933"/>
    </source>
</evidence>
<dbReference type="PIRSF" id="PIRSF005572">
    <property type="entry name" value="NifS"/>
    <property type="match status" value="1"/>
</dbReference>
<dbReference type="OrthoDB" id="9804366at2"/>
<evidence type="ECO:0000256" key="3">
    <source>
        <dbReference type="ARBA" id="ARBA00012239"/>
    </source>
</evidence>
<dbReference type="SUPFAM" id="SSF53383">
    <property type="entry name" value="PLP-dependent transferases"/>
    <property type="match status" value="1"/>
</dbReference>
<dbReference type="RefSeq" id="WP_089530374.1">
    <property type="nucleotide sequence ID" value="NZ_CP022437.1"/>
</dbReference>
<dbReference type="EMBL" id="CP022437">
    <property type="protein sequence ID" value="ASN03803.1"/>
    <property type="molecule type" value="Genomic_DNA"/>
</dbReference>
<dbReference type="NCBIfam" id="TIGR01977">
    <property type="entry name" value="am_tr_V_EF2568"/>
    <property type="match status" value="1"/>
</dbReference>
<dbReference type="Pfam" id="PF00266">
    <property type="entry name" value="Aminotran_5"/>
    <property type="match status" value="1"/>
</dbReference>
<dbReference type="Gene3D" id="3.90.1150.10">
    <property type="entry name" value="Aspartate Aminotransferase, domain 1"/>
    <property type="match status" value="1"/>
</dbReference>
<comment type="cofactor">
    <cofactor evidence="1">
        <name>pyridoxal 5'-phosphate</name>
        <dbReference type="ChEBI" id="CHEBI:597326"/>
    </cofactor>
</comment>
<dbReference type="PANTHER" id="PTHR43586">
    <property type="entry name" value="CYSTEINE DESULFURASE"/>
    <property type="match status" value="1"/>
</dbReference>
<feature type="domain" description="Aminotransferase class V" evidence="6">
    <location>
        <begin position="2"/>
        <end position="372"/>
    </location>
</feature>
<keyword evidence="8" id="KW-1185">Reference proteome</keyword>
<evidence type="ECO:0000256" key="4">
    <source>
        <dbReference type="ARBA" id="ARBA00022898"/>
    </source>
</evidence>
<keyword evidence="4" id="KW-0663">Pyridoxal phosphate</keyword>